<gene>
    <name evidence="1" type="ORF">FLP_00345</name>
</gene>
<evidence type="ECO:0000313" key="1">
    <source>
        <dbReference type="EMBL" id="OCB78191.1"/>
    </source>
</evidence>
<dbReference type="InterPro" id="IPR038396">
    <property type="entry name" value="SpoIIAA-like_sf"/>
</dbReference>
<organism evidence="1 2">
    <name type="scientific">Flavobacterium piscis</name>
    <dbReference type="NCBI Taxonomy" id="1114874"/>
    <lineage>
        <taxon>Bacteria</taxon>
        <taxon>Pseudomonadati</taxon>
        <taxon>Bacteroidota</taxon>
        <taxon>Flavobacteriia</taxon>
        <taxon>Flavobacteriales</taxon>
        <taxon>Flavobacteriaceae</taxon>
        <taxon>Flavobacterium</taxon>
    </lineage>
</organism>
<sequence>MIQKIESPQNVVAFKAIGEITANDYTTVVGPAVKELVKQINEINFLFLIDTEIENFTMAAWMEDALIGLKNLGKWNRAAIVTDSEKAISFTDKFSYVVPGEFKGFKKDAFHEAMNWVAGKANKEIDNYYN</sequence>
<dbReference type="EMBL" id="LVEN01000001">
    <property type="protein sequence ID" value="OCB78191.1"/>
    <property type="molecule type" value="Genomic_DNA"/>
</dbReference>
<evidence type="ECO:0000313" key="2">
    <source>
        <dbReference type="Proteomes" id="UP000093343"/>
    </source>
</evidence>
<reference evidence="2" key="1">
    <citation type="submission" date="2016-03" db="EMBL/GenBank/DDBJ databases">
        <title>Draft genome sequence of Paenibacillus glacialis DSM 22343.</title>
        <authorList>
            <person name="Shin S.-K."/>
            <person name="Yi H."/>
        </authorList>
    </citation>
    <scope>NUCLEOTIDE SEQUENCE [LARGE SCALE GENOMIC DNA]</scope>
    <source>
        <strain evidence="2">CCUG 60099</strain>
    </source>
</reference>
<dbReference type="InterPro" id="IPR036513">
    <property type="entry name" value="STAS_dom_sf"/>
</dbReference>
<dbReference type="RefSeq" id="WP_065447516.1">
    <property type="nucleotide sequence ID" value="NZ_LVEN01000001.1"/>
</dbReference>
<dbReference type="SUPFAM" id="SSF52091">
    <property type="entry name" value="SpoIIaa-like"/>
    <property type="match status" value="1"/>
</dbReference>
<dbReference type="Proteomes" id="UP000093343">
    <property type="component" value="Unassembled WGS sequence"/>
</dbReference>
<dbReference type="Pfam" id="PF11964">
    <property type="entry name" value="SpoIIAA-like"/>
    <property type="match status" value="1"/>
</dbReference>
<accession>A0ABX2XPU7</accession>
<name>A0ABX2XPU7_9FLAO</name>
<evidence type="ECO:0008006" key="3">
    <source>
        <dbReference type="Google" id="ProtNLM"/>
    </source>
</evidence>
<proteinExistence type="predicted"/>
<dbReference type="InterPro" id="IPR021866">
    <property type="entry name" value="SpoIIAA-like"/>
</dbReference>
<dbReference type="Gene3D" id="3.40.50.10600">
    <property type="entry name" value="SpoIIaa-like domains"/>
    <property type="match status" value="1"/>
</dbReference>
<keyword evidence="2" id="KW-1185">Reference proteome</keyword>
<protein>
    <recommendedName>
        <fullName evidence="3">STAS/SEC14 domain-containing protein</fullName>
    </recommendedName>
</protein>
<comment type="caution">
    <text evidence="1">The sequence shown here is derived from an EMBL/GenBank/DDBJ whole genome shotgun (WGS) entry which is preliminary data.</text>
</comment>